<organism evidence="2 3">
    <name type="scientific">Oceanobacillus indicireducens</name>
    <dbReference type="NCBI Taxonomy" id="1004261"/>
    <lineage>
        <taxon>Bacteria</taxon>
        <taxon>Bacillati</taxon>
        <taxon>Bacillota</taxon>
        <taxon>Bacilli</taxon>
        <taxon>Bacillales</taxon>
        <taxon>Bacillaceae</taxon>
        <taxon>Oceanobacillus</taxon>
    </lineage>
</organism>
<dbReference type="EMBL" id="BMOS01000024">
    <property type="protein sequence ID" value="GGN62836.1"/>
    <property type="molecule type" value="Genomic_DNA"/>
</dbReference>
<comment type="caution">
    <text evidence="2">The sequence shown here is derived from an EMBL/GenBank/DDBJ whole genome shotgun (WGS) entry which is preliminary data.</text>
</comment>
<protein>
    <recommendedName>
        <fullName evidence="4">NYN domain-containing protein</fullName>
    </recommendedName>
</protein>
<dbReference type="Proteomes" id="UP000624041">
    <property type="component" value="Unassembled WGS sequence"/>
</dbReference>
<reference evidence="2" key="2">
    <citation type="submission" date="2020-09" db="EMBL/GenBank/DDBJ databases">
        <authorList>
            <person name="Sun Q."/>
            <person name="Ohkuma M."/>
        </authorList>
    </citation>
    <scope>NUCLEOTIDE SEQUENCE</scope>
    <source>
        <strain evidence="2">JCM 17251</strain>
    </source>
</reference>
<evidence type="ECO:0000313" key="3">
    <source>
        <dbReference type="Proteomes" id="UP000624041"/>
    </source>
</evidence>
<keyword evidence="1" id="KW-0175">Coiled coil</keyword>
<accession>A0A918D3K5</accession>
<reference evidence="2" key="1">
    <citation type="journal article" date="2014" name="Int. J. Syst. Evol. Microbiol.">
        <title>Complete genome sequence of Corynebacterium casei LMG S-19264T (=DSM 44701T), isolated from a smear-ripened cheese.</title>
        <authorList>
            <consortium name="US DOE Joint Genome Institute (JGI-PGF)"/>
            <person name="Walter F."/>
            <person name="Albersmeier A."/>
            <person name="Kalinowski J."/>
            <person name="Ruckert C."/>
        </authorList>
    </citation>
    <scope>NUCLEOTIDE SEQUENCE</scope>
    <source>
        <strain evidence="2">JCM 17251</strain>
    </source>
</reference>
<dbReference type="Pfam" id="PF05991">
    <property type="entry name" value="NYN_YacP"/>
    <property type="match status" value="1"/>
</dbReference>
<dbReference type="PANTHER" id="PTHR34547:SF1">
    <property type="entry name" value="YACP-LIKE NYN DOMAIN PROTEIN"/>
    <property type="match status" value="1"/>
</dbReference>
<dbReference type="AlphaFoldDB" id="A0A918D3K5"/>
<dbReference type="CDD" id="cd10912">
    <property type="entry name" value="PIN_YacP-like"/>
    <property type="match status" value="1"/>
</dbReference>
<keyword evidence="3" id="KW-1185">Reference proteome</keyword>
<evidence type="ECO:0000256" key="1">
    <source>
        <dbReference type="SAM" id="Coils"/>
    </source>
</evidence>
<dbReference type="InterPro" id="IPR010298">
    <property type="entry name" value="YacP-like"/>
</dbReference>
<dbReference type="PANTHER" id="PTHR34547">
    <property type="entry name" value="YACP-LIKE NYN DOMAIN PROTEIN"/>
    <property type="match status" value="1"/>
</dbReference>
<name>A0A918D3K5_9BACI</name>
<evidence type="ECO:0000313" key="2">
    <source>
        <dbReference type="EMBL" id="GGN62836.1"/>
    </source>
</evidence>
<dbReference type="RefSeq" id="WP_188858467.1">
    <property type="nucleotide sequence ID" value="NZ_BMOS01000024.1"/>
</dbReference>
<gene>
    <name evidence="2" type="ORF">GCM10007971_29160</name>
</gene>
<evidence type="ECO:0008006" key="4">
    <source>
        <dbReference type="Google" id="ProtNLM"/>
    </source>
</evidence>
<feature type="coiled-coil region" evidence="1">
    <location>
        <begin position="77"/>
        <end position="145"/>
    </location>
</feature>
<proteinExistence type="predicted"/>
<sequence length="169" mass="20016">MNILLVDGYNIIGDWEELQHLRDKDMAAARDLLIERMAEYQAFTGMRVIVVFDAHEAPGRESKLKQFKIEVIYTKENETADERIERLIKKLKNVKTQVYVATNDYTEQRTIFAQGALRISARELKADLRDMENEIDERLKEQEKKQPQTKIILDQEILERFEKMRRGEN</sequence>